<comment type="caution">
    <text evidence="1">The sequence shown here is derived from an EMBL/GenBank/DDBJ whole genome shotgun (WGS) entry which is preliminary data.</text>
</comment>
<dbReference type="Proteomes" id="UP001357485">
    <property type="component" value="Unassembled WGS sequence"/>
</dbReference>
<gene>
    <name evidence="1" type="primary">SPO22_2</name>
    <name evidence="1" type="ORF">LTR16_007893</name>
</gene>
<reference evidence="1 2" key="1">
    <citation type="submission" date="2023-08" db="EMBL/GenBank/DDBJ databases">
        <title>Black Yeasts Isolated from many extreme environments.</title>
        <authorList>
            <person name="Coleine C."/>
            <person name="Stajich J.E."/>
            <person name="Selbmann L."/>
        </authorList>
    </citation>
    <scope>NUCLEOTIDE SEQUENCE [LARGE SCALE GENOMIC DNA]</scope>
    <source>
        <strain evidence="1 2">CCFEE 536</strain>
    </source>
</reference>
<feature type="non-terminal residue" evidence="1">
    <location>
        <position position="155"/>
    </location>
</feature>
<protein>
    <submittedName>
        <fullName evidence="1">Sporulation-specific protein 22</fullName>
    </submittedName>
</protein>
<keyword evidence="2" id="KW-1185">Reference proteome</keyword>
<sequence>MDLESLGSPAKADLKTKEFELLKFELEALVHLAAWDDMDAVFEVNRTGVRDKPILTWEPQACLDMDNVAHWEALADLVIVVHTEILKAGLGAEYQAKIPAVLQKIINLTWRSSGNDIVKLARWLRCLFQMALSFDVTISLHCLDQAIDFTRRYQS</sequence>
<evidence type="ECO:0000313" key="1">
    <source>
        <dbReference type="EMBL" id="KAK5089576.1"/>
    </source>
</evidence>
<accession>A0ABR0K8L6</accession>
<proteinExistence type="predicted"/>
<name>A0ABR0K8L6_9PEZI</name>
<dbReference type="EMBL" id="JAVRRA010026388">
    <property type="protein sequence ID" value="KAK5089576.1"/>
    <property type="molecule type" value="Genomic_DNA"/>
</dbReference>
<evidence type="ECO:0000313" key="2">
    <source>
        <dbReference type="Proteomes" id="UP001357485"/>
    </source>
</evidence>
<organism evidence="1 2">
    <name type="scientific">Cryomyces antarcticus</name>
    <dbReference type="NCBI Taxonomy" id="329879"/>
    <lineage>
        <taxon>Eukaryota</taxon>
        <taxon>Fungi</taxon>
        <taxon>Dikarya</taxon>
        <taxon>Ascomycota</taxon>
        <taxon>Pezizomycotina</taxon>
        <taxon>Dothideomycetes</taxon>
        <taxon>Dothideomycetes incertae sedis</taxon>
        <taxon>Cryomyces</taxon>
    </lineage>
</organism>